<dbReference type="PROSITE" id="PS00463">
    <property type="entry name" value="ZN2_CY6_FUNGAL_1"/>
    <property type="match status" value="1"/>
</dbReference>
<dbReference type="SMART" id="SM00066">
    <property type="entry name" value="GAL4"/>
    <property type="match status" value="1"/>
</dbReference>
<dbReference type="GO" id="GO:0008270">
    <property type="term" value="F:zinc ion binding"/>
    <property type="evidence" value="ECO:0007669"/>
    <property type="project" value="InterPro"/>
</dbReference>
<reference evidence="9 10" key="1">
    <citation type="submission" date="2015-01" db="EMBL/GenBank/DDBJ databases">
        <title>The Genome Sequence of Fonsecaea multimorphosa CBS 102226.</title>
        <authorList>
            <consortium name="The Broad Institute Genomics Platform"/>
            <person name="Cuomo C."/>
            <person name="de Hoog S."/>
            <person name="Gorbushina A."/>
            <person name="Stielow B."/>
            <person name="Teixiera M."/>
            <person name="Abouelleil A."/>
            <person name="Chapman S.B."/>
            <person name="Priest M."/>
            <person name="Young S.K."/>
            <person name="Wortman J."/>
            <person name="Nusbaum C."/>
            <person name="Birren B."/>
        </authorList>
    </citation>
    <scope>NUCLEOTIDE SEQUENCE [LARGE SCALE GENOMIC DNA]</scope>
    <source>
        <strain evidence="9 10">CBS 102226</strain>
    </source>
</reference>
<feature type="region of interest" description="Disordered" evidence="7">
    <location>
        <begin position="216"/>
        <end position="241"/>
    </location>
</feature>
<dbReference type="GeneID" id="27717512"/>
<feature type="region of interest" description="Disordered" evidence="7">
    <location>
        <begin position="1"/>
        <end position="42"/>
    </location>
</feature>
<feature type="region of interest" description="Disordered" evidence="7">
    <location>
        <begin position="135"/>
        <end position="181"/>
    </location>
</feature>
<dbReference type="GO" id="GO:0005634">
    <property type="term" value="C:nucleus"/>
    <property type="evidence" value="ECO:0007669"/>
    <property type="project" value="UniProtKB-SubCell"/>
</dbReference>
<evidence type="ECO:0000256" key="4">
    <source>
        <dbReference type="ARBA" id="ARBA00023125"/>
    </source>
</evidence>
<gene>
    <name evidence="9" type="ORF">Z520_11766</name>
</gene>
<name>A0A0D2I5D0_9EURO</name>
<dbReference type="InterPro" id="IPR050613">
    <property type="entry name" value="Sec_Metabolite_Reg"/>
</dbReference>
<dbReference type="AlphaFoldDB" id="A0A0D2I5D0"/>
<dbReference type="RefSeq" id="XP_016626569.1">
    <property type="nucleotide sequence ID" value="XM_016782254.1"/>
</dbReference>
<feature type="compositionally biased region" description="Basic and acidic residues" evidence="7">
    <location>
        <begin position="163"/>
        <end position="173"/>
    </location>
</feature>
<evidence type="ECO:0000256" key="2">
    <source>
        <dbReference type="ARBA" id="ARBA00022723"/>
    </source>
</evidence>
<keyword evidence="2" id="KW-0479">Metal-binding</keyword>
<feature type="compositionally biased region" description="Acidic residues" evidence="7">
    <location>
        <begin position="223"/>
        <end position="236"/>
    </location>
</feature>
<dbReference type="PANTHER" id="PTHR31001:SF50">
    <property type="entry name" value="ZN(II)2CYS6 TRANSCRIPTION FACTOR (EUROFUNG)"/>
    <property type="match status" value="1"/>
</dbReference>
<dbReference type="SMART" id="SM00906">
    <property type="entry name" value="Fungal_trans"/>
    <property type="match status" value="1"/>
</dbReference>
<feature type="compositionally biased region" description="Low complexity" evidence="7">
    <location>
        <begin position="140"/>
        <end position="155"/>
    </location>
</feature>
<dbReference type="InterPro" id="IPR001138">
    <property type="entry name" value="Zn2Cys6_DnaBD"/>
</dbReference>
<dbReference type="Pfam" id="PF00172">
    <property type="entry name" value="Zn_clus"/>
    <property type="match status" value="1"/>
</dbReference>
<feature type="domain" description="Zn(2)-C6 fungal-type" evidence="8">
    <location>
        <begin position="50"/>
        <end position="79"/>
    </location>
</feature>
<dbReference type="CDD" id="cd12148">
    <property type="entry name" value="fungal_TF_MHR"/>
    <property type="match status" value="1"/>
</dbReference>
<dbReference type="Pfam" id="PF04082">
    <property type="entry name" value="Fungal_trans"/>
    <property type="match status" value="1"/>
</dbReference>
<keyword evidence="5" id="KW-0804">Transcription</keyword>
<dbReference type="Gene3D" id="4.10.240.10">
    <property type="entry name" value="Zn(2)-C6 fungal-type DNA-binding domain"/>
    <property type="match status" value="1"/>
</dbReference>
<dbReference type="VEuPathDB" id="FungiDB:Z520_11766"/>
<feature type="compositionally biased region" description="Low complexity" evidence="7">
    <location>
        <begin position="25"/>
        <end position="42"/>
    </location>
</feature>
<dbReference type="EMBL" id="KN848104">
    <property type="protein sequence ID" value="KIX92446.1"/>
    <property type="molecule type" value="Genomic_DNA"/>
</dbReference>
<dbReference type="SUPFAM" id="SSF57701">
    <property type="entry name" value="Zn2/Cys6 DNA-binding domain"/>
    <property type="match status" value="1"/>
</dbReference>
<dbReference type="PANTHER" id="PTHR31001">
    <property type="entry name" value="UNCHARACTERIZED TRANSCRIPTIONAL REGULATORY PROTEIN"/>
    <property type="match status" value="1"/>
</dbReference>
<dbReference type="GO" id="GO:0000981">
    <property type="term" value="F:DNA-binding transcription factor activity, RNA polymerase II-specific"/>
    <property type="evidence" value="ECO:0007669"/>
    <property type="project" value="InterPro"/>
</dbReference>
<dbReference type="InterPro" id="IPR007219">
    <property type="entry name" value="XnlR_reg_dom"/>
</dbReference>
<keyword evidence="3" id="KW-0805">Transcription regulation</keyword>
<protein>
    <recommendedName>
        <fullName evidence="8">Zn(2)-C6 fungal-type domain-containing protein</fullName>
    </recommendedName>
</protein>
<dbReference type="PROSITE" id="PS50048">
    <property type="entry name" value="ZN2_CY6_FUNGAL_2"/>
    <property type="match status" value="1"/>
</dbReference>
<dbReference type="STRING" id="1442371.A0A0D2I5D0"/>
<dbReference type="CDD" id="cd00067">
    <property type="entry name" value="GAL4"/>
    <property type="match status" value="1"/>
</dbReference>
<evidence type="ECO:0000256" key="6">
    <source>
        <dbReference type="ARBA" id="ARBA00023242"/>
    </source>
</evidence>
<comment type="subcellular location">
    <subcellularLocation>
        <location evidence="1">Nucleus</location>
    </subcellularLocation>
</comment>
<proteinExistence type="predicted"/>
<organism evidence="9 10">
    <name type="scientific">Fonsecaea multimorphosa CBS 102226</name>
    <dbReference type="NCBI Taxonomy" id="1442371"/>
    <lineage>
        <taxon>Eukaryota</taxon>
        <taxon>Fungi</taxon>
        <taxon>Dikarya</taxon>
        <taxon>Ascomycota</taxon>
        <taxon>Pezizomycotina</taxon>
        <taxon>Eurotiomycetes</taxon>
        <taxon>Chaetothyriomycetidae</taxon>
        <taxon>Chaetothyriales</taxon>
        <taxon>Herpotrichiellaceae</taxon>
        <taxon>Fonsecaea</taxon>
    </lineage>
</organism>
<keyword evidence="10" id="KW-1185">Reference proteome</keyword>
<dbReference type="GO" id="GO:0006351">
    <property type="term" value="P:DNA-templated transcription"/>
    <property type="evidence" value="ECO:0007669"/>
    <property type="project" value="InterPro"/>
</dbReference>
<evidence type="ECO:0000313" key="10">
    <source>
        <dbReference type="Proteomes" id="UP000053411"/>
    </source>
</evidence>
<dbReference type="InterPro" id="IPR036864">
    <property type="entry name" value="Zn2-C6_fun-type_DNA-bd_sf"/>
</dbReference>
<keyword evidence="6" id="KW-0539">Nucleus</keyword>
<evidence type="ECO:0000256" key="1">
    <source>
        <dbReference type="ARBA" id="ARBA00004123"/>
    </source>
</evidence>
<evidence type="ECO:0000256" key="3">
    <source>
        <dbReference type="ARBA" id="ARBA00023015"/>
    </source>
</evidence>
<dbReference type="Proteomes" id="UP000053411">
    <property type="component" value="Unassembled WGS sequence"/>
</dbReference>
<evidence type="ECO:0000259" key="8">
    <source>
        <dbReference type="PROSITE" id="PS50048"/>
    </source>
</evidence>
<keyword evidence="4" id="KW-0238">DNA-binding</keyword>
<evidence type="ECO:0000256" key="7">
    <source>
        <dbReference type="SAM" id="MobiDB-lite"/>
    </source>
</evidence>
<evidence type="ECO:0000256" key="5">
    <source>
        <dbReference type="ARBA" id="ARBA00023163"/>
    </source>
</evidence>
<dbReference type="GO" id="GO:0003677">
    <property type="term" value="F:DNA binding"/>
    <property type="evidence" value="ECO:0007669"/>
    <property type="project" value="UniProtKB-KW"/>
</dbReference>
<sequence length="893" mass="100036">MSQASSVAIPGSDSASIAERIATVTETATAPPSISTAPATGPTPAPKLRSCLVCRNRKVRCDKQRPCSNCRRANIACVMPSADRPPRWARRLHHLNNNARASSTPAPQDADADLDKVVERLHNLEHLVKELSGQLEQARTAATSSAGGNSSGVNSPESSTQNRDAENERDRSPATDTSNIHKQFGRLVLQDASRSHYVSSGFWSRVDDELDGLKRDARVPVTDDSDSPVDEAAPEETESRRTPWERHAFLFRHNLAPSAPNLDELRPLPSQVPYLLDIFSRNVNVFMQIVHLPTLSKMLYGPESVRLTHLTPSNEALMFSIYYAAAISMEEDDATSDLGSSISELRLKYRLGLEHCLAKADFLTVPNMALIQAFVLFICVARRHDSPRFLWMMTGLAIRMAQYLGLQRDGSHFKHQTPFETEMRRRVWWTLCRMDLRASEDQGTDLSITHGSFDTRIPLNINDGDIDPESTQTPTERYGITDMTFARISAGVVDVMRQIVISSAGEGGASFEHQSHLLNEIYQRCEREYLQHTTESGSVAYWVAVTVARMVMAKMTLIVCLPALFSTTSEPISHEMRTKLLVAAIEVAEYNHSLNAEQACRHWRWHYQSHTHWPAIVYLLIEVARRPWSSTVERAWVALHSKWLIPAPALTDKNLRIWVPLRRLMSKAQKHRDAEIQRLRADPHAAALLEMEDYETPVPASFGTFPAQSGVDVFRERWRQLVATPPEPPDQQHVPRSSDARLADPTVQAIYNYPLSGGTIPLGHSRDPASDIPFAATPFRTNRQQVNEIPRSINSSDPEPAIRTNPLQRLASEQAVEQPYNSFTTGANDFADGRTMGLGFDPWLWADADPSVDVFSNWELDSVDTNTDPGGEMNWYAWLESAKGMERDARPTF</sequence>
<dbReference type="OrthoDB" id="3989227at2759"/>
<accession>A0A0D2I5D0</accession>
<evidence type="ECO:0000313" key="9">
    <source>
        <dbReference type="EMBL" id="KIX92446.1"/>
    </source>
</evidence>